<gene>
    <name evidence="3" type="ORF">TGRUB_312700</name>
</gene>
<comment type="caution">
    <text evidence="3">The sequence shown here is derived from an EMBL/GenBank/DDBJ whole genome shotgun (WGS) entry which is preliminary data.</text>
</comment>
<dbReference type="Proteomes" id="UP000028834">
    <property type="component" value="Unassembled WGS sequence"/>
</dbReference>
<dbReference type="EMBL" id="AFYV02000127">
    <property type="protein sequence ID" value="KFG66043.1"/>
    <property type="molecule type" value="Genomic_DNA"/>
</dbReference>
<feature type="compositionally biased region" description="Basic and acidic residues" evidence="1">
    <location>
        <begin position="975"/>
        <end position="990"/>
    </location>
</feature>
<feature type="compositionally biased region" description="Basic and acidic residues" evidence="1">
    <location>
        <begin position="2855"/>
        <end position="2866"/>
    </location>
</feature>
<feature type="compositionally biased region" description="Low complexity" evidence="1">
    <location>
        <begin position="2670"/>
        <end position="2692"/>
    </location>
</feature>
<evidence type="ECO:0000256" key="2">
    <source>
        <dbReference type="SAM" id="Phobius"/>
    </source>
</evidence>
<reference evidence="3 4" key="1">
    <citation type="submission" date="2014-05" db="EMBL/GenBank/DDBJ databases">
        <authorList>
            <person name="Sibley D."/>
            <person name="Venepally P."/>
            <person name="Karamycheva S."/>
            <person name="Hadjithomas M."/>
            <person name="Khan A."/>
            <person name="Brunk B."/>
            <person name="Roos D."/>
            <person name="Caler E."/>
            <person name="Lorenzi H."/>
        </authorList>
    </citation>
    <scope>NUCLEOTIDE SEQUENCE [LARGE SCALE GENOMIC DNA]</scope>
    <source>
        <strain evidence="3 4">RUB</strain>
    </source>
</reference>
<feature type="compositionally biased region" description="Basic residues" evidence="1">
    <location>
        <begin position="1746"/>
        <end position="1767"/>
    </location>
</feature>
<feature type="compositionally biased region" description="Basic residues" evidence="1">
    <location>
        <begin position="2770"/>
        <end position="2785"/>
    </location>
</feature>
<feature type="compositionally biased region" description="Basic and acidic residues" evidence="1">
    <location>
        <begin position="389"/>
        <end position="401"/>
    </location>
</feature>
<feature type="region of interest" description="Disordered" evidence="1">
    <location>
        <begin position="1512"/>
        <end position="1558"/>
    </location>
</feature>
<feature type="region of interest" description="Disordered" evidence="1">
    <location>
        <begin position="1721"/>
        <end position="1770"/>
    </location>
</feature>
<feature type="compositionally biased region" description="Basic and acidic residues" evidence="1">
    <location>
        <begin position="1971"/>
        <end position="1982"/>
    </location>
</feature>
<evidence type="ECO:0000313" key="3">
    <source>
        <dbReference type="EMBL" id="KFG66043.1"/>
    </source>
</evidence>
<feature type="compositionally biased region" description="Basic and acidic residues" evidence="1">
    <location>
        <begin position="1997"/>
        <end position="2018"/>
    </location>
</feature>
<feature type="region of interest" description="Disordered" evidence="1">
    <location>
        <begin position="2670"/>
        <end position="2701"/>
    </location>
</feature>
<feature type="compositionally biased region" description="Low complexity" evidence="1">
    <location>
        <begin position="204"/>
        <end position="220"/>
    </location>
</feature>
<feature type="region of interest" description="Disordered" evidence="1">
    <location>
        <begin position="1925"/>
        <end position="2020"/>
    </location>
</feature>
<feature type="region of interest" description="Disordered" evidence="1">
    <location>
        <begin position="160"/>
        <end position="180"/>
    </location>
</feature>
<feature type="region of interest" description="Disordered" evidence="1">
    <location>
        <begin position="2250"/>
        <end position="2281"/>
    </location>
</feature>
<dbReference type="Gene3D" id="3.40.50.1820">
    <property type="entry name" value="alpha/beta hydrolase"/>
    <property type="match status" value="1"/>
</dbReference>
<feature type="compositionally biased region" description="Acidic residues" evidence="1">
    <location>
        <begin position="1861"/>
        <end position="1879"/>
    </location>
</feature>
<dbReference type="OrthoDB" id="332702at2759"/>
<keyword evidence="2" id="KW-0472">Membrane</keyword>
<keyword evidence="2" id="KW-0812">Transmembrane</keyword>
<evidence type="ECO:0000313" key="4">
    <source>
        <dbReference type="Proteomes" id="UP000028834"/>
    </source>
</evidence>
<feature type="region of interest" description="Disordered" evidence="1">
    <location>
        <begin position="493"/>
        <end position="519"/>
    </location>
</feature>
<feature type="compositionally biased region" description="Low complexity" evidence="1">
    <location>
        <begin position="311"/>
        <end position="327"/>
    </location>
</feature>
<feature type="compositionally biased region" description="Low complexity" evidence="1">
    <location>
        <begin position="2250"/>
        <end position="2277"/>
    </location>
</feature>
<dbReference type="PANTHER" id="PTHR12277:SF81">
    <property type="entry name" value="PROTEIN ABHD13"/>
    <property type="match status" value="1"/>
</dbReference>
<dbReference type="GO" id="GO:0016787">
    <property type="term" value="F:hydrolase activity"/>
    <property type="evidence" value="ECO:0007669"/>
    <property type="project" value="UniProtKB-KW"/>
</dbReference>
<feature type="region of interest" description="Disordered" evidence="1">
    <location>
        <begin position="2152"/>
        <end position="2192"/>
    </location>
</feature>
<dbReference type="InterPro" id="IPR029058">
    <property type="entry name" value="AB_hydrolase_fold"/>
</dbReference>
<sequence>MSVRFGPLFFARLRACFLSCSKWVLAPVCRALKPAVASSVRFAAANAFPLVLCCGFFAVFLLFLFLFSFFCSVLIGGLFASFFALAVLYNITTAMLFPGSSAFFRRQLELQFCSAAISPFKSHLGVLERLLSFLLYQAYLRETSEWGSERHDACERTATQRLRPSEFHDEASPPASAHLPEVPRARPFVFPRWPAVTSLPPSPASFLSSSAPTRPSSSLPQDPRGACEASASRLRLLAPFPPPLLLAPERSPSLSAGGSRAVPWLPTSAAALPEELVTDLTVAEVRESCLALSSLLRTMECARRKIRENDSASSPAAGSPGRSLAASDAERAESAREPLSEKSPGDSFEDIELSVAPADLWDGAPPPSAALGPQRLGADAAEESPAPEGAEREDAEAEKRPGVQLGWESEDTPRLASHQRGELTWQQEDVFYHGSQLLFHLMHLSVVVKPRASSSSSEKSRISLSHYSNDSIAWPFLALLGLIKASPECSRHPTETWSPLRATPSSLDGDSLPGGLSDSTPDAVLRDPSLCASSLAPSPSPLPPPPLSASVSQLALAGVACAGGDIESGRRPWGGRASRVEWPLFHCAAALFHLRQLLLFLSPHLPARSADARVRRRRSSADCAASDLGILDVPPLASLPRSLLRLLIPPPLSSFLLLAGELEETQGGTELWIPVSEAQALRLLLSAVLLPFALAKRTVCRWFKRGRGGARAGHLLPDAGLEASRRLEAHGKTEEARALESRCKQKGGTRTGRDAAALADLLKADASIAAPGTIGYGRRRLESSDVLQASLSLSADVSSSPSCAFPAKSSRWARRLGGRLGAWLDPERRLYLHAVFFPAPNTHWLLPSTAFASPPAFRSFSPCTPAAAQPFRACENACSRRLYTEANCLLPFVPVASSAGACACCRAPLELPHDADKPKSRLPSLSNSPRARLTYRLFLLYTQLQRQEQVEVYVHSGSDEETGGTAASRNLRSVGRGESRTLQRRERSGDSGDFAWTCSEEMPGQGVDRLALEEQPPRRRLNSRMGVSIAVTGAVFWALGAGAWAGLARLLSLRRLASVLCCGACRRRQTSSSEARELQRRPKDVCGEARSKRSLSRRGNKRAARFIFRCACTDVDHQASCLGLAEQGGNLGVELGLAGENSLDRRVRKDRAFLRDDAAVPDVGGNVLIFFNPNAGYLETAAVIGDGELNFYRSRGVSVLLFNYRGFGRSAGKSSPASLLSDAAAVYRFVASWPGVRTVGVHGRSIGGMPAIFLALRQRYIRRRLLASDLPLALSPDSDSSPCLREALGVPRISFLCADRTFSSLPDAAGGLLGSWAYWGVRGAALTAHVGFSLSRFFLGARRRQMAVREKESQRQGDGNSRGDPLAEPSRFVKVSRHPGEARGVETDAELEAGSLDEDAREAARSCRLGARSVHAFLACTNVHKVLIADPQDEVVRDAASLKAGVARALLTRRREATRRALVHALMAERLKVRTSFAGGFEDRTDSDPSLPSAPLLGEAAEKEGMCVQLAGGEKPGGARRLQTACSDARRHARGAGVSGPRGDSSSSSEEETHALCRRRATRAVRSLHRLLSSSSLPTAITARSPPSSVVRASASFAASRTAHEIWPLSWRGEREFSPRRSRAEDWGVDMHAGPAAETPESEKVLRSRCEEDAAALLHERERKRKRLLRRVPGAWRLLDEVVNCVRLLSLSASEGGSHSPRLPSEDGDADVLLSFSASEASDAASSCEDEEGSTSTTESREKGMRRSRRSLHLRHEGRRTLSRRKASRLERHAEHFPALREALRTCVRRVNARLRESETSPFSSNFSSKDDLAACSASVEATPRGACGGDVAHKPSGVCTARPCTRRSNATVYTAVGGCSDEESEEGLEDAQEEEDEVSGVPERRPSLLCFPQRQDSRQVPRLLQRPLPRVQLSLHVLGLQHDADGPAVSPTVPGNLAQAPSAEMEMPLSSPCASFPATPGGNSSPSSEITRHPLHLRDASDPSSFSELSVPVKADAPRRGSHTEAPTDRVSPREPARLNSISRSGASLKLVFLSQQTTQVLPQTLGREPLVEVVTEAHLTACFFPQVAALLAALGSVLATGVDAGGMSLGAVLSQAAEKTGKRDHPGLTQFADILRVWGAQRPAPVSEKEEETRVQKLFSTLREELRKDARKTEQSCDGGSGESQGGEAGAWNRCVSRESPGERRERDETNRTFASLALSFRREIAVLSGLAANLSTCTHSHTPEKLHSSVGDSSRFFVPQAATLPSSRFSSRSHSSSQLSPRLSPVSPRVSLSVGDGGSARDPFPSAVDLHGVFAAAEAEAESWERERLGGVRQERGVLFALLGIFVTEGEDLLLCREVQEDLLTLLHMKGSLIERELREQGGVLSQEKSGTREEAFVSEERAAVSRSASACVVADLSRQLTECVQTLRSSSRRSIELTERRREGDTQTEAETARKRGGDCGLEVDEALDENRERGVSRAAQRKIVQLLRDVLQAEGDKQELFSALSQREARAARGSHRKRGQNLPPSSLLLPLACELGFSSVRRMLRCIQQTAERQTARDEAELLEGRNARRWGLEHSHGDERDTSRGARDADHAGDERLPSLPSTRALSEPLDAEREGKGEEVQERLTHIVGTSHWADCLAAFMRLQALVSVYRLRTTLRRYAAFFLLLYRKTLYPPPFLSSLSPSRSASLSSSGCSPLSSPRSSSSPRHRSPSSSVFLEEENLCSRFDLGDRGSCRTLRRGTVDGAMEELPLAGSETDTQVPVVPSRASPRESAHEAQRNRLERRVKKRESREKRRKSRDRSETLAEAKLLEDIARSRALWMLQQELLLFVGERMSSLLDFADCLWSAYLEFPVVEGHFSPLLPMESGEESRDPSGDKTAEASGLKSGEKNKQAREMFRTHQLTSEGRPTEAVDSGETKVAKKRCPFCVSPPCSSTFRSAGHLLPSTAGHNGPLSDAEFLLLHLHLLASNFIDPGKFALTF</sequence>
<feature type="compositionally biased region" description="Basic and acidic residues" evidence="1">
    <location>
        <begin position="2178"/>
        <end position="2192"/>
    </location>
</feature>
<feature type="compositionally biased region" description="Basic and acidic residues" evidence="1">
    <location>
        <begin position="2557"/>
        <end position="2584"/>
    </location>
</feature>
<feature type="compositionally biased region" description="Basic and acidic residues" evidence="1">
    <location>
        <begin position="2755"/>
        <end position="2769"/>
    </location>
</feature>
<protein>
    <submittedName>
        <fullName evidence="3">Alpha/beta hydrolase family protein</fullName>
    </submittedName>
</protein>
<feature type="region of interest" description="Disordered" evidence="1">
    <location>
        <begin position="307"/>
        <end position="402"/>
    </location>
</feature>
<evidence type="ECO:0000256" key="1">
    <source>
        <dbReference type="SAM" id="MobiDB-lite"/>
    </source>
</evidence>
<dbReference type="VEuPathDB" id="ToxoDB:TGRUB_312700"/>
<organism evidence="3 4">
    <name type="scientific">Toxoplasma gondii RUB</name>
    <dbReference type="NCBI Taxonomy" id="935652"/>
    <lineage>
        <taxon>Eukaryota</taxon>
        <taxon>Sar</taxon>
        <taxon>Alveolata</taxon>
        <taxon>Apicomplexa</taxon>
        <taxon>Conoidasida</taxon>
        <taxon>Coccidia</taxon>
        <taxon>Eucoccidiorida</taxon>
        <taxon>Eimeriorina</taxon>
        <taxon>Sarcocystidae</taxon>
        <taxon>Toxoplasma</taxon>
    </lineage>
</organism>
<name>A0A086MAX5_TOXGO</name>
<feature type="region of interest" description="Disordered" evidence="1">
    <location>
        <begin position="2851"/>
        <end position="2879"/>
    </location>
</feature>
<feature type="region of interest" description="Disordered" evidence="1">
    <location>
        <begin position="2418"/>
        <end position="2441"/>
    </location>
</feature>
<feature type="compositionally biased region" description="Gly residues" evidence="1">
    <location>
        <begin position="2161"/>
        <end position="2171"/>
    </location>
</feature>
<feature type="region of interest" description="Disordered" evidence="1">
    <location>
        <begin position="1860"/>
        <end position="1886"/>
    </location>
</feature>
<proteinExistence type="predicted"/>
<feature type="transmembrane region" description="Helical" evidence="2">
    <location>
        <begin position="47"/>
        <end position="67"/>
    </location>
</feature>
<feature type="compositionally biased region" description="Low complexity" evidence="1">
    <location>
        <begin position="377"/>
        <end position="388"/>
    </location>
</feature>
<dbReference type="SUPFAM" id="SSF53474">
    <property type="entry name" value="alpha/beta-Hydrolases"/>
    <property type="match status" value="1"/>
</dbReference>
<keyword evidence="3" id="KW-0378">Hydrolase</keyword>
<feature type="region of interest" description="Disordered" evidence="1">
    <location>
        <begin position="2733"/>
        <end position="2789"/>
    </location>
</feature>
<accession>A0A086MAX5</accession>
<keyword evidence="2" id="KW-1133">Transmembrane helix</keyword>
<feature type="region of interest" description="Disordered" evidence="1">
    <location>
        <begin position="2557"/>
        <end position="2606"/>
    </location>
</feature>
<feature type="compositionally biased region" description="Basic and acidic residues" evidence="1">
    <location>
        <begin position="328"/>
        <end position="344"/>
    </location>
</feature>
<feature type="compositionally biased region" description="Acidic residues" evidence="1">
    <location>
        <begin position="1387"/>
        <end position="1397"/>
    </location>
</feature>
<feature type="region of interest" description="Disordered" evidence="1">
    <location>
        <begin position="204"/>
        <end position="225"/>
    </location>
</feature>
<feature type="transmembrane region" description="Helical" evidence="2">
    <location>
        <begin position="74"/>
        <end position="97"/>
    </location>
</feature>
<feature type="region of interest" description="Disordered" evidence="1">
    <location>
        <begin position="956"/>
        <end position="1000"/>
    </location>
</feature>
<dbReference type="PANTHER" id="PTHR12277">
    <property type="entry name" value="ALPHA/BETA HYDROLASE DOMAIN-CONTAINING PROTEIN"/>
    <property type="match status" value="1"/>
</dbReference>
<feature type="region of interest" description="Disordered" evidence="1">
    <location>
        <begin position="1348"/>
        <end position="1397"/>
    </location>
</feature>